<feature type="region of interest" description="Disordered" evidence="2">
    <location>
        <begin position="486"/>
        <end position="520"/>
    </location>
</feature>
<gene>
    <name evidence="3" type="ORF">ONB1V03_LOCUS6923</name>
</gene>
<proteinExistence type="predicted"/>
<dbReference type="OrthoDB" id="6502440at2759"/>
<dbReference type="InterPro" id="IPR036291">
    <property type="entry name" value="NAD(P)-bd_dom_sf"/>
</dbReference>
<keyword evidence="4" id="KW-1185">Reference proteome</keyword>
<name>A0A7R9LVT7_9ACAR</name>
<sequence>MCRHVAYQTYIPVLNLGEVDLWDSPKCEAALRPYRYRCERLYRQAVNRTLHMYRMDVSTESVKRAVCCGGWEVKHCVRRAAEQIEYCGHRVASLYAQLPSENHVKTDVLDKCSEAILETHMRLYNDYISPMFPHLKLPFPEVGEQQPSDIHRKFQTFLGIAREFGDLLRPANKQLLPTSPFNTKEKHKVEGKVAVVTGADEGIGRDTAIQLGKLGFKVIMGVNDVETMERVLKIIKQSNESAVANITPVALDMTSLASVREFAEVVSKQEPKIDLLVNSGDEFSDKKIVTKDGFERNFVENYLSHFLVTRLLLNSLSKSSSPRVINVASIAHHFGAINLTDVNHEKGFFLPLTAYNQSKLAQVLFTRELAKRLKDTGADIHVYAVNPGVLRNRRKLTDINKYIFGDVMHKVSVNSIGVQGVIYVALEDKFKNETGHYYRNHEKVEFLTERASDDVMARKLWDLSSEYVKLDVDVKFGVKEVEMSTLTEPTTDTSSKPVVDEKVPDAEIDNKSDQAKVTDL</sequence>
<dbReference type="AlphaFoldDB" id="A0A7R9LVT7"/>
<feature type="compositionally biased region" description="Basic and acidic residues" evidence="2">
    <location>
        <begin position="498"/>
        <end position="520"/>
    </location>
</feature>
<feature type="compositionally biased region" description="Polar residues" evidence="2">
    <location>
        <begin position="486"/>
        <end position="496"/>
    </location>
</feature>
<dbReference type="EMBL" id="OC918158">
    <property type="protein sequence ID" value="CAD7648782.1"/>
    <property type="molecule type" value="Genomic_DNA"/>
</dbReference>
<protein>
    <submittedName>
        <fullName evidence="3">Uncharacterized protein</fullName>
    </submittedName>
</protein>
<evidence type="ECO:0000313" key="3">
    <source>
        <dbReference type="EMBL" id="CAD7648782.1"/>
    </source>
</evidence>
<evidence type="ECO:0000256" key="1">
    <source>
        <dbReference type="ARBA" id="ARBA00023002"/>
    </source>
</evidence>
<dbReference type="Pfam" id="PF00106">
    <property type="entry name" value="adh_short"/>
    <property type="match status" value="1"/>
</dbReference>
<keyword evidence="1" id="KW-0560">Oxidoreductase</keyword>
<dbReference type="InterPro" id="IPR002347">
    <property type="entry name" value="SDR_fam"/>
</dbReference>
<dbReference type="PANTHER" id="PTHR43157">
    <property type="entry name" value="PHOSPHATIDYLINOSITOL-GLYCAN BIOSYNTHESIS CLASS F PROTEIN-RELATED"/>
    <property type="match status" value="1"/>
</dbReference>
<organism evidence="3">
    <name type="scientific">Oppiella nova</name>
    <dbReference type="NCBI Taxonomy" id="334625"/>
    <lineage>
        <taxon>Eukaryota</taxon>
        <taxon>Metazoa</taxon>
        <taxon>Ecdysozoa</taxon>
        <taxon>Arthropoda</taxon>
        <taxon>Chelicerata</taxon>
        <taxon>Arachnida</taxon>
        <taxon>Acari</taxon>
        <taxon>Acariformes</taxon>
        <taxon>Sarcoptiformes</taxon>
        <taxon>Oribatida</taxon>
        <taxon>Brachypylina</taxon>
        <taxon>Oppioidea</taxon>
        <taxon>Oppiidae</taxon>
        <taxon>Oppiella</taxon>
    </lineage>
</organism>
<dbReference type="Proteomes" id="UP000728032">
    <property type="component" value="Unassembled WGS sequence"/>
</dbReference>
<dbReference type="SUPFAM" id="SSF51735">
    <property type="entry name" value="NAD(P)-binding Rossmann-fold domains"/>
    <property type="match status" value="1"/>
</dbReference>
<accession>A0A7R9LVT7</accession>
<dbReference type="PRINTS" id="PR00081">
    <property type="entry name" value="GDHRDH"/>
</dbReference>
<dbReference type="Gene3D" id="3.40.50.720">
    <property type="entry name" value="NAD(P)-binding Rossmann-like Domain"/>
    <property type="match status" value="1"/>
</dbReference>
<dbReference type="GO" id="GO:0016491">
    <property type="term" value="F:oxidoreductase activity"/>
    <property type="evidence" value="ECO:0007669"/>
    <property type="project" value="UniProtKB-KW"/>
</dbReference>
<evidence type="ECO:0000256" key="2">
    <source>
        <dbReference type="SAM" id="MobiDB-lite"/>
    </source>
</evidence>
<dbReference type="EMBL" id="CAJPVJ010003333">
    <property type="protein sequence ID" value="CAG2167416.1"/>
    <property type="molecule type" value="Genomic_DNA"/>
</dbReference>
<dbReference type="PANTHER" id="PTHR43157:SF31">
    <property type="entry name" value="PHOSPHATIDYLINOSITOL-GLYCAN BIOSYNTHESIS CLASS F PROTEIN"/>
    <property type="match status" value="1"/>
</dbReference>
<reference evidence="3" key="1">
    <citation type="submission" date="2020-11" db="EMBL/GenBank/DDBJ databases">
        <authorList>
            <person name="Tran Van P."/>
        </authorList>
    </citation>
    <scope>NUCLEOTIDE SEQUENCE</scope>
</reference>
<evidence type="ECO:0000313" key="4">
    <source>
        <dbReference type="Proteomes" id="UP000728032"/>
    </source>
</evidence>